<evidence type="ECO:0000256" key="1">
    <source>
        <dbReference type="SAM" id="SignalP"/>
    </source>
</evidence>
<reference evidence="2 3" key="1">
    <citation type="submission" date="2018-06" db="EMBL/GenBank/DDBJ databases">
        <authorList>
            <consortium name="Pathogen Informatics"/>
            <person name="Doyle S."/>
        </authorList>
    </citation>
    <scope>NUCLEOTIDE SEQUENCE [LARGE SCALE GENOMIC DNA]</scope>
    <source>
        <strain evidence="2 3">NCTC10821</strain>
    </source>
</reference>
<evidence type="ECO:0008006" key="4">
    <source>
        <dbReference type="Google" id="ProtNLM"/>
    </source>
</evidence>
<gene>
    <name evidence="2" type="ORF">NCTC10821_00278</name>
</gene>
<keyword evidence="3" id="KW-1185">Reference proteome</keyword>
<protein>
    <recommendedName>
        <fullName evidence="4">Transmembrane protein</fullName>
    </recommendedName>
</protein>
<sequence length="305" mass="31824">MAFPPTHYTAAIMWCPSVSLVVWANAWLAGKAAPDDVLDALSQWAPTHSVTAYDAGAASATGLPWPDVNDAGAVSMLQTLRTAAGPRTSAQPSVALALPVPGDVRGLPAGTTFARDALEAGEAVIVTSERGTPVGLVPDFEYEDTDDAFDFGSEDDDLDDAPELRRLAWTVYSLPAPPVPAHADLGEAEFALRSAVRAAAEALTALRAGGTGVDIEDPRGMVEQILESGRGHLIPEHAPTRALRVLDNAAHVDAIMTVSAGLMPISTQSSSEVQIASDALRPLGQVVRSARLAAVSAILYSAWES</sequence>
<proteinExistence type="predicted"/>
<dbReference type="EMBL" id="UGQT01000001">
    <property type="protein sequence ID" value="STZ56785.1"/>
    <property type="molecule type" value="Genomic_DNA"/>
</dbReference>
<dbReference type="AlphaFoldDB" id="A0A378TA87"/>
<evidence type="ECO:0000313" key="2">
    <source>
        <dbReference type="EMBL" id="STZ56785.1"/>
    </source>
</evidence>
<keyword evidence="1" id="KW-0732">Signal</keyword>
<organism evidence="2 3">
    <name type="scientific">Mycolicibacterium tokaiense</name>
    <dbReference type="NCBI Taxonomy" id="39695"/>
    <lineage>
        <taxon>Bacteria</taxon>
        <taxon>Bacillati</taxon>
        <taxon>Actinomycetota</taxon>
        <taxon>Actinomycetes</taxon>
        <taxon>Mycobacteriales</taxon>
        <taxon>Mycobacteriaceae</taxon>
        <taxon>Mycolicibacterium</taxon>
    </lineage>
</organism>
<accession>A0A378TA87</accession>
<evidence type="ECO:0000313" key="3">
    <source>
        <dbReference type="Proteomes" id="UP000254978"/>
    </source>
</evidence>
<feature type="signal peptide" evidence="1">
    <location>
        <begin position="1"/>
        <end position="24"/>
    </location>
</feature>
<dbReference type="Proteomes" id="UP000254978">
    <property type="component" value="Unassembled WGS sequence"/>
</dbReference>
<name>A0A378TA87_9MYCO</name>
<feature type="chain" id="PRO_5038684776" description="Transmembrane protein" evidence="1">
    <location>
        <begin position="25"/>
        <end position="305"/>
    </location>
</feature>